<gene>
    <name evidence="1" type="ORF">AZE42_04108</name>
</gene>
<accession>A0A1J8QGS1</accession>
<dbReference type="AlphaFoldDB" id="A0A1J8QGS1"/>
<comment type="caution">
    <text evidence="1">The sequence shown here is derived from an EMBL/GenBank/DDBJ whole genome shotgun (WGS) entry which is preliminary data.</text>
</comment>
<protein>
    <submittedName>
        <fullName evidence="1">Uncharacterized protein</fullName>
    </submittedName>
</protein>
<organism evidence="1 2">
    <name type="scientific">Rhizopogon vesiculosus</name>
    <dbReference type="NCBI Taxonomy" id="180088"/>
    <lineage>
        <taxon>Eukaryota</taxon>
        <taxon>Fungi</taxon>
        <taxon>Dikarya</taxon>
        <taxon>Basidiomycota</taxon>
        <taxon>Agaricomycotina</taxon>
        <taxon>Agaricomycetes</taxon>
        <taxon>Agaricomycetidae</taxon>
        <taxon>Boletales</taxon>
        <taxon>Suillineae</taxon>
        <taxon>Rhizopogonaceae</taxon>
        <taxon>Rhizopogon</taxon>
    </lineage>
</organism>
<evidence type="ECO:0000313" key="1">
    <source>
        <dbReference type="EMBL" id="OJA20117.1"/>
    </source>
</evidence>
<dbReference type="OrthoDB" id="2682285at2759"/>
<sequence>MNEGAWDSSTHLQAIFGDESQTTPVDFNEINATNLSSATLSLLSQPLAFQHLQNQLSDQSEGYNYIPEESVGITGTFNLPQGVDLDPPPLSPDLPLSDSGSVGYELGTQPFQSFIVEYDTYSDGQTSSGSSASRHKELRLSIVQGGQEKVICTWPGCSRVVNEDNHFRHVNEAHLRKVKDVCTGCGRAFPRMYMKKNHICRGLSKRRSS</sequence>
<dbReference type="Proteomes" id="UP000183567">
    <property type="component" value="Unassembled WGS sequence"/>
</dbReference>
<proteinExistence type="predicted"/>
<evidence type="ECO:0000313" key="2">
    <source>
        <dbReference type="Proteomes" id="UP000183567"/>
    </source>
</evidence>
<reference evidence="1 2" key="1">
    <citation type="submission" date="2016-03" db="EMBL/GenBank/DDBJ databases">
        <title>Comparative genomics of the ectomycorrhizal sister species Rhizopogon vinicolor and Rhizopogon vesiculosus (Basidiomycota: Boletales) reveals a divergence of the mating type B locus.</title>
        <authorList>
            <person name="Mujic A.B."/>
            <person name="Kuo A."/>
            <person name="Tritt A."/>
            <person name="Lipzen A."/>
            <person name="Chen C."/>
            <person name="Johnson J."/>
            <person name="Sharma A."/>
            <person name="Barry K."/>
            <person name="Grigoriev I.V."/>
            <person name="Spatafora J.W."/>
        </authorList>
    </citation>
    <scope>NUCLEOTIDE SEQUENCE [LARGE SCALE GENOMIC DNA]</scope>
    <source>
        <strain evidence="1 2">AM-OR11-056</strain>
    </source>
</reference>
<keyword evidence="2" id="KW-1185">Reference proteome</keyword>
<name>A0A1J8QGS1_9AGAM</name>
<dbReference type="EMBL" id="LVVM01000724">
    <property type="protein sequence ID" value="OJA20117.1"/>
    <property type="molecule type" value="Genomic_DNA"/>
</dbReference>